<reference evidence="3" key="1">
    <citation type="submission" date="2022-06" db="EMBL/GenBank/DDBJ databases">
        <title>New cyanobacteria of genus Symplocastrum in benthos of Lake Baikal.</title>
        <authorList>
            <person name="Sorokovikova E."/>
            <person name="Tikhonova I."/>
            <person name="Krasnopeev A."/>
            <person name="Evseev P."/>
            <person name="Gladkikh A."/>
            <person name="Belykh O."/>
        </authorList>
    </citation>
    <scope>NUCLEOTIDE SEQUENCE</scope>
    <source>
        <strain evidence="3">BBK-W-15</strain>
    </source>
</reference>
<feature type="domain" description="Card1 CARF" evidence="2">
    <location>
        <begin position="29"/>
        <end position="143"/>
    </location>
</feature>
<dbReference type="InterPro" id="IPR011335">
    <property type="entry name" value="Restrct_endonuc-II-like"/>
</dbReference>
<dbReference type="Gene3D" id="3.40.50.10770">
    <property type="entry name" value="Hypothetical protein VC1899 like domain (Restriction endonuclease-like)"/>
    <property type="match status" value="1"/>
</dbReference>
<keyword evidence="4" id="KW-1185">Reference proteome</keyword>
<dbReference type="Gene3D" id="3.40.1350.10">
    <property type="match status" value="1"/>
</dbReference>
<sequence>MGETVEKDGQTSFMSTSEFDKYKVDHLFLLIGENPLPNYVAARLLLNNGGTPYLVYTSGTDKSAKRLQTILKNEPIGLKEAQLVALNDYESDAYHIQKEIRDKLNTITNGTIGLNYTGGTKAMAVHAYRTVFSECPDTVFSYLDPRRLEMCIDRENAPRIPIKVKPALVPVKLAKIFQIHGWMWKDKSEPIDKPELPEAAKAFAAFHNNGELVNLWRDWCNEVLRKVARDEKDKNKWKKETKLTELSTLSIEKLKSKEGIMSNLIHLGVVGEDLSLQAIKEKGLQSLEAACKWLDGEWLEHYVLQQVQEIPEDLSIHDSATSFWIRNPIDPKNTKFQFDVAFMRGYQLFAISCTTIARKSDCKLKLFEAYIRARQLGGDEARVALVCCASEKDVNALETEIVNVFNPAPESGKRDRKIAVFGREDLIDLSSKIEAWVKQNDKDAR</sequence>
<dbReference type="InterPro" id="IPR056339">
    <property type="entry name" value="CARF_Card1"/>
</dbReference>
<organism evidence="3 4">
    <name type="scientific">Limnofasciculus baicalensis BBK-W-15</name>
    <dbReference type="NCBI Taxonomy" id="2699891"/>
    <lineage>
        <taxon>Bacteria</taxon>
        <taxon>Bacillati</taxon>
        <taxon>Cyanobacteriota</taxon>
        <taxon>Cyanophyceae</taxon>
        <taxon>Coleofasciculales</taxon>
        <taxon>Coleofasciculaceae</taxon>
        <taxon>Limnofasciculus</taxon>
        <taxon>Limnofasciculus baicalensis</taxon>
    </lineage>
</organism>
<dbReference type="GO" id="GO:0003676">
    <property type="term" value="F:nucleic acid binding"/>
    <property type="evidence" value="ECO:0007669"/>
    <property type="project" value="InterPro"/>
</dbReference>
<dbReference type="AlphaFoldDB" id="A0AAE3GP10"/>
<dbReference type="Pfam" id="PF09002">
    <property type="entry name" value="Card1_endonuc"/>
    <property type="match status" value="1"/>
</dbReference>
<dbReference type="InterPro" id="IPR015093">
    <property type="entry name" value="Card1_endonucl_dom"/>
</dbReference>
<comment type="caution">
    <text evidence="3">The sequence shown here is derived from an EMBL/GenBank/DDBJ whole genome shotgun (WGS) entry which is preliminary data.</text>
</comment>
<name>A0AAE3GP10_9CYAN</name>
<evidence type="ECO:0000259" key="1">
    <source>
        <dbReference type="Pfam" id="PF09002"/>
    </source>
</evidence>
<evidence type="ECO:0000313" key="4">
    <source>
        <dbReference type="Proteomes" id="UP001204953"/>
    </source>
</evidence>
<feature type="domain" description="Card1 endonuclease" evidence="1">
    <location>
        <begin position="288"/>
        <end position="395"/>
    </location>
</feature>
<dbReference type="Pfam" id="PF23400">
    <property type="entry name" value="CARF_Card1"/>
    <property type="match status" value="1"/>
</dbReference>
<proteinExistence type="predicted"/>
<dbReference type="Proteomes" id="UP001204953">
    <property type="component" value="Unassembled WGS sequence"/>
</dbReference>
<evidence type="ECO:0000313" key="3">
    <source>
        <dbReference type="EMBL" id="MCP2727173.1"/>
    </source>
</evidence>
<gene>
    <name evidence="3" type="ORF">NJ959_01625</name>
</gene>
<dbReference type="InterPro" id="IPR011856">
    <property type="entry name" value="tRNA_endonuc-like_dom_sf"/>
</dbReference>
<dbReference type="RefSeq" id="WP_254009991.1">
    <property type="nucleotide sequence ID" value="NZ_JAMZMM010000008.1"/>
</dbReference>
<dbReference type="SUPFAM" id="SSF52980">
    <property type="entry name" value="Restriction endonuclease-like"/>
    <property type="match status" value="1"/>
</dbReference>
<protein>
    <submittedName>
        <fullName evidence="3">DUF1887 family CARF protein</fullName>
    </submittedName>
</protein>
<accession>A0AAE3GP10</accession>
<evidence type="ECO:0000259" key="2">
    <source>
        <dbReference type="Pfam" id="PF23400"/>
    </source>
</evidence>
<dbReference type="EMBL" id="JAMZMM010000008">
    <property type="protein sequence ID" value="MCP2727173.1"/>
    <property type="molecule type" value="Genomic_DNA"/>
</dbReference>